<name>A0A0D0BXL4_9AGAR</name>
<evidence type="ECO:0000313" key="1">
    <source>
        <dbReference type="EMBL" id="KIK54519.1"/>
    </source>
</evidence>
<dbReference type="Proteomes" id="UP000053593">
    <property type="component" value="Unassembled WGS sequence"/>
</dbReference>
<dbReference type="OrthoDB" id="3049390at2759"/>
<gene>
    <name evidence="1" type="ORF">GYMLUDRAFT_177179</name>
</gene>
<dbReference type="EMBL" id="KN834815">
    <property type="protein sequence ID" value="KIK54519.1"/>
    <property type="molecule type" value="Genomic_DNA"/>
</dbReference>
<dbReference type="HOGENOM" id="CLU_620503_0_0_1"/>
<proteinExistence type="predicted"/>
<accession>A0A0D0BXL4</accession>
<evidence type="ECO:0000313" key="2">
    <source>
        <dbReference type="Proteomes" id="UP000053593"/>
    </source>
</evidence>
<sequence>MTGFTDLIRAFKEKPDLAPFGTNPMAVFFLVSLDNFRQAWKEWLSWGLNAAKYKYYQLDKFQSEDQLTILYDTLIGYISQGKHHSATKLSPHFKLIFDRTLQLRKLHDQAEQNAKSRLRPCKICQNLPDHQKCVQSRFVKLENSASFWKRWRKAGVTAVADEKEQMKPKKSKPITSVPTTLAHFSKLHLQQFGSDKSILERCGKQVIYVQDAETRELAIYGAFKEDMLTRLCDNAERALSVRSLIRGGQFQWWVNGFMRPFGSREAMGGYPGDAYNPYAGIEADTEKGINVLFDHADSSAIIVQTAWVFFPNLVKDMEKRSQMCTKIGYSGVTLYDCNGYAAPQHFDPDVAHSLSVQLKLYGIQEDWHEFSFCASQYGYFFKTEPNMLWWATTLLGYSFLNFLVGPSGLSTYMEPCFHLKKQLRRSRLEKQVALASQ</sequence>
<dbReference type="AlphaFoldDB" id="A0A0D0BXL4"/>
<reference evidence="1 2" key="1">
    <citation type="submission" date="2014-04" db="EMBL/GenBank/DDBJ databases">
        <title>Evolutionary Origins and Diversification of the Mycorrhizal Mutualists.</title>
        <authorList>
            <consortium name="DOE Joint Genome Institute"/>
            <consortium name="Mycorrhizal Genomics Consortium"/>
            <person name="Kohler A."/>
            <person name="Kuo A."/>
            <person name="Nagy L.G."/>
            <person name="Floudas D."/>
            <person name="Copeland A."/>
            <person name="Barry K.W."/>
            <person name="Cichocki N."/>
            <person name="Veneault-Fourrey C."/>
            <person name="LaButti K."/>
            <person name="Lindquist E.A."/>
            <person name="Lipzen A."/>
            <person name="Lundell T."/>
            <person name="Morin E."/>
            <person name="Murat C."/>
            <person name="Riley R."/>
            <person name="Ohm R."/>
            <person name="Sun H."/>
            <person name="Tunlid A."/>
            <person name="Henrissat B."/>
            <person name="Grigoriev I.V."/>
            <person name="Hibbett D.S."/>
            <person name="Martin F."/>
        </authorList>
    </citation>
    <scope>NUCLEOTIDE SEQUENCE [LARGE SCALE GENOMIC DNA]</scope>
    <source>
        <strain evidence="1 2">FD-317 M1</strain>
    </source>
</reference>
<organism evidence="1 2">
    <name type="scientific">Collybiopsis luxurians FD-317 M1</name>
    <dbReference type="NCBI Taxonomy" id="944289"/>
    <lineage>
        <taxon>Eukaryota</taxon>
        <taxon>Fungi</taxon>
        <taxon>Dikarya</taxon>
        <taxon>Basidiomycota</taxon>
        <taxon>Agaricomycotina</taxon>
        <taxon>Agaricomycetes</taxon>
        <taxon>Agaricomycetidae</taxon>
        <taxon>Agaricales</taxon>
        <taxon>Marasmiineae</taxon>
        <taxon>Omphalotaceae</taxon>
        <taxon>Collybiopsis</taxon>
        <taxon>Collybiopsis luxurians</taxon>
    </lineage>
</organism>
<protein>
    <submittedName>
        <fullName evidence="1">Uncharacterized protein</fullName>
    </submittedName>
</protein>
<keyword evidence="2" id="KW-1185">Reference proteome</keyword>